<proteinExistence type="predicted"/>
<name>A0A3D4SXD5_9CORY</name>
<feature type="region of interest" description="Disordered" evidence="1">
    <location>
        <begin position="46"/>
        <end position="88"/>
    </location>
</feature>
<dbReference type="Proteomes" id="UP000261739">
    <property type="component" value="Unassembled WGS sequence"/>
</dbReference>
<dbReference type="EMBL" id="DQID01000104">
    <property type="protein sequence ID" value="HCT13902.1"/>
    <property type="molecule type" value="Genomic_DNA"/>
</dbReference>
<reference evidence="2 3" key="1">
    <citation type="journal article" date="2018" name="Nat. Biotechnol.">
        <title>A standardized bacterial taxonomy based on genome phylogeny substantially revises the tree of life.</title>
        <authorList>
            <person name="Parks D.H."/>
            <person name="Chuvochina M."/>
            <person name="Waite D.W."/>
            <person name="Rinke C."/>
            <person name="Skarshewski A."/>
            <person name="Chaumeil P.A."/>
            <person name="Hugenholtz P."/>
        </authorList>
    </citation>
    <scope>NUCLEOTIDE SEQUENCE [LARGE SCALE GENOMIC DNA]</scope>
    <source>
        <strain evidence="2">UBA11247</strain>
    </source>
</reference>
<dbReference type="AlphaFoldDB" id="A0A3D4SXD5"/>
<evidence type="ECO:0000256" key="1">
    <source>
        <dbReference type="SAM" id="MobiDB-lite"/>
    </source>
</evidence>
<accession>A0A3D4SXD5</accession>
<evidence type="ECO:0000313" key="3">
    <source>
        <dbReference type="Proteomes" id="UP000261739"/>
    </source>
</evidence>
<feature type="non-terminal residue" evidence="2">
    <location>
        <position position="88"/>
    </location>
</feature>
<organism evidence="2 3">
    <name type="scientific">Corynebacterium nuruki</name>
    <dbReference type="NCBI Taxonomy" id="1032851"/>
    <lineage>
        <taxon>Bacteria</taxon>
        <taxon>Bacillati</taxon>
        <taxon>Actinomycetota</taxon>
        <taxon>Actinomycetes</taxon>
        <taxon>Mycobacteriales</taxon>
        <taxon>Corynebacteriaceae</taxon>
        <taxon>Corynebacterium</taxon>
    </lineage>
</organism>
<dbReference type="STRING" id="863239.GCA_000213935_01513"/>
<sequence length="88" mass="8819">MLGAGALALGATACTVDDTVFSTSSDGESESRAAAVSVPPDAAQFRSSALGPDRLNPRLPADDPMAYVDPALLGPDGKLPEGMSVTEA</sequence>
<comment type="caution">
    <text evidence="2">The sequence shown here is derived from an EMBL/GenBank/DDBJ whole genome shotgun (WGS) entry which is preliminary data.</text>
</comment>
<protein>
    <submittedName>
        <fullName evidence="2">Uncharacterized protein</fullName>
    </submittedName>
</protein>
<gene>
    <name evidence="2" type="ORF">DIW82_03660</name>
</gene>
<evidence type="ECO:0000313" key="2">
    <source>
        <dbReference type="EMBL" id="HCT13902.1"/>
    </source>
</evidence>